<dbReference type="Gene3D" id="3.40.50.2000">
    <property type="entry name" value="Glycogen Phosphorylase B"/>
    <property type="match status" value="2"/>
</dbReference>
<keyword evidence="1" id="KW-0808">Transferase</keyword>
<evidence type="ECO:0000256" key="1">
    <source>
        <dbReference type="ARBA" id="ARBA00022679"/>
    </source>
</evidence>
<protein>
    <submittedName>
        <fullName evidence="3">Glycosyltransferase family 4 protein</fullName>
    </submittedName>
</protein>
<dbReference type="Proteomes" id="UP000676386">
    <property type="component" value="Unassembled WGS sequence"/>
</dbReference>
<dbReference type="Pfam" id="PF13439">
    <property type="entry name" value="Glyco_transf_4"/>
    <property type="match status" value="1"/>
</dbReference>
<reference evidence="3 4" key="1">
    <citation type="submission" date="2021-04" db="EMBL/GenBank/DDBJ databases">
        <title>Chitinophaga sp. nov., isolated from the rhizosphere soil.</title>
        <authorList>
            <person name="He S."/>
        </authorList>
    </citation>
    <scope>NUCLEOTIDE SEQUENCE [LARGE SCALE GENOMIC DNA]</scope>
    <source>
        <strain evidence="3 4">2R12</strain>
    </source>
</reference>
<organism evidence="3 4">
    <name type="scientific">Chitinophaga hostae</name>
    <dbReference type="NCBI Taxonomy" id="2831022"/>
    <lineage>
        <taxon>Bacteria</taxon>
        <taxon>Pseudomonadati</taxon>
        <taxon>Bacteroidota</taxon>
        <taxon>Chitinophagia</taxon>
        <taxon>Chitinophagales</taxon>
        <taxon>Chitinophagaceae</taxon>
        <taxon>Chitinophaga</taxon>
    </lineage>
</organism>
<keyword evidence="4" id="KW-1185">Reference proteome</keyword>
<dbReference type="SUPFAM" id="SSF53756">
    <property type="entry name" value="UDP-Glycosyltransferase/glycogen phosphorylase"/>
    <property type="match status" value="1"/>
</dbReference>
<dbReference type="PANTHER" id="PTHR46401">
    <property type="entry name" value="GLYCOSYLTRANSFERASE WBBK-RELATED"/>
    <property type="match status" value="1"/>
</dbReference>
<gene>
    <name evidence="3" type="ORF">KE626_14630</name>
</gene>
<dbReference type="PANTHER" id="PTHR46401:SF2">
    <property type="entry name" value="GLYCOSYLTRANSFERASE WBBK-RELATED"/>
    <property type="match status" value="1"/>
</dbReference>
<dbReference type="InterPro" id="IPR028098">
    <property type="entry name" value="Glyco_trans_4-like_N"/>
</dbReference>
<feature type="domain" description="Glycosyltransferase subfamily 4-like N-terminal" evidence="2">
    <location>
        <begin position="16"/>
        <end position="198"/>
    </location>
</feature>
<evidence type="ECO:0000313" key="3">
    <source>
        <dbReference type="EMBL" id="MBS0028554.1"/>
    </source>
</evidence>
<accession>A0ABS5J033</accession>
<dbReference type="RefSeq" id="WP_211973656.1">
    <property type="nucleotide sequence ID" value="NZ_CBFHAM010000039.1"/>
</dbReference>
<evidence type="ECO:0000259" key="2">
    <source>
        <dbReference type="Pfam" id="PF13439"/>
    </source>
</evidence>
<name>A0ABS5J033_9BACT</name>
<dbReference type="EMBL" id="JAGTXB010000006">
    <property type="protein sequence ID" value="MBS0028554.1"/>
    <property type="molecule type" value="Genomic_DNA"/>
</dbReference>
<proteinExistence type="predicted"/>
<dbReference type="Pfam" id="PF13692">
    <property type="entry name" value="Glyco_trans_1_4"/>
    <property type="match status" value="1"/>
</dbReference>
<sequence length="399" mass="45654">MNINIIIFSDLDPSNGGVETWLRLFLNEINTKGHQQSFDTINIFYKEDPQKQVSLVRSSIEGLINYRPILLSEKKGLFFNFLKLFKFHHEAIRQIKKDKGDIVISIGSYPTGIFNWISLYLLGYRKKVKHLVWLRTTLSKHIRNHQSRIFSKPIFSLESKSLKDANMVIANGWDTRENYINEYKIDSEVIPNAIDIRRYVNVSSLKNLDSKPVKIAFIGRFYEAKGAGNFIDAINIFNQKYPALKEAISFVFVGWGEKKVEEFATNTSNCELIGRISNDRMHELLGSVHGGVALTKANNTEAGGSGVSNNLLELMVTGRLIIAYDNAIFNQFPRKDFMLFVKENDNEELAACFARIAENPHQYFYLGENAKEYAASFSIENHVQLLTDAVRTVYINRID</sequence>
<dbReference type="CDD" id="cd03801">
    <property type="entry name" value="GT4_PimA-like"/>
    <property type="match status" value="1"/>
</dbReference>
<comment type="caution">
    <text evidence="3">The sequence shown here is derived from an EMBL/GenBank/DDBJ whole genome shotgun (WGS) entry which is preliminary data.</text>
</comment>
<evidence type="ECO:0000313" key="4">
    <source>
        <dbReference type="Proteomes" id="UP000676386"/>
    </source>
</evidence>